<dbReference type="SUPFAM" id="SSF56349">
    <property type="entry name" value="DNA breaking-rejoining enzymes"/>
    <property type="match status" value="1"/>
</dbReference>
<dbReference type="PANTHER" id="PTHR30349:SF64">
    <property type="entry name" value="PROPHAGE INTEGRASE INTD-RELATED"/>
    <property type="match status" value="1"/>
</dbReference>
<evidence type="ECO:0000313" key="5">
    <source>
        <dbReference type="EMBL" id="MQS14471.1"/>
    </source>
</evidence>
<keyword evidence="6" id="KW-1185">Reference proteome</keyword>
<organism evidence="5 6">
    <name type="scientific">Streptomyces kaniharaensis</name>
    <dbReference type="NCBI Taxonomy" id="212423"/>
    <lineage>
        <taxon>Bacteria</taxon>
        <taxon>Bacillati</taxon>
        <taxon>Actinomycetota</taxon>
        <taxon>Actinomycetes</taxon>
        <taxon>Kitasatosporales</taxon>
        <taxon>Streptomycetaceae</taxon>
        <taxon>Streptomyces</taxon>
    </lineage>
</organism>
<feature type="domain" description="Tyr recombinase" evidence="4">
    <location>
        <begin position="176"/>
        <end position="403"/>
    </location>
</feature>
<accession>A0A6N7KSR0</accession>
<gene>
    <name evidence="5" type="ORF">F7Q99_19935</name>
</gene>
<dbReference type="GO" id="GO:0006310">
    <property type="term" value="P:DNA recombination"/>
    <property type="evidence" value="ECO:0007669"/>
    <property type="project" value="UniProtKB-KW"/>
</dbReference>
<dbReference type="Gene3D" id="1.10.443.10">
    <property type="entry name" value="Intergrase catalytic core"/>
    <property type="match status" value="1"/>
</dbReference>
<comment type="similarity">
    <text evidence="1">Belongs to the 'phage' integrase family.</text>
</comment>
<dbReference type="InterPro" id="IPR011010">
    <property type="entry name" value="DNA_brk_join_enz"/>
</dbReference>
<keyword evidence="2" id="KW-0238">DNA-binding</keyword>
<name>A0A6N7KSR0_9ACTN</name>
<dbReference type="GO" id="GO:0003677">
    <property type="term" value="F:DNA binding"/>
    <property type="evidence" value="ECO:0007669"/>
    <property type="project" value="UniProtKB-KW"/>
</dbReference>
<dbReference type="EMBL" id="WBOF01000001">
    <property type="protein sequence ID" value="MQS14471.1"/>
    <property type="molecule type" value="Genomic_DNA"/>
</dbReference>
<dbReference type="OrthoDB" id="1822491at2"/>
<dbReference type="PROSITE" id="PS51898">
    <property type="entry name" value="TYR_RECOMBINASE"/>
    <property type="match status" value="1"/>
</dbReference>
<evidence type="ECO:0000313" key="6">
    <source>
        <dbReference type="Proteomes" id="UP000450000"/>
    </source>
</evidence>
<dbReference type="InterPro" id="IPR050090">
    <property type="entry name" value="Tyrosine_recombinase_XerCD"/>
</dbReference>
<dbReference type="InterPro" id="IPR002104">
    <property type="entry name" value="Integrase_catalytic"/>
</dbReference>
<dbReference type="CDD" id="cd01189">
    <property type="entry name" value="INT_ICEBs1_C_like"/>
    <property type="match status" value="1"/>
</dbReference>
<sequence>MPGYIEDRWMRKKPHPVTGEMKKSTYGVGMRYRVCGIPGVKDESFVKLKDAKDWLASAQTDSRRGVFVDPELGQILLAEYFTKVYWPGVSVALGTERTMLQKIRSHVLAHLGHLQIAVIDEEHLRIWVATLLKKLEPSTVRVIYDYLSAILNSAVPKRITRNPCSTRGIKPKAPEVKARAFTRPQSESVREGLRSRNRISFDLGVGAGLRQGEVFGFSPVDVDEAAEELHIRRQLQIDKHGRPYFKLPKGEKERRVPLSSGLALALDEYADNFTPVKVTLPWRGPGGPESGELTATLLMTTRFGNPINQSSWNYDAWKPALAHAGLIGQWDSSRASHHRGGWESARELGFHITRHTYASVQLQAGESIVALSQWLGHDDPGFTLRRYTHFMPEDGRRGRSAVDAWLGIDPMAGGLPFEVLKPLDSQQRVVVGELALLYLAAVPKGREWTVSLLRSPDEPSLGQILVRRGHADHVLNTAAAWLRGNAAALGGQVVEVKNMNVPSEHGGRALGRVVLAADVAGDFLAALAA</sequence>
<dbReference type="Pfam" id="PF00589">
    <property type="entry name" value="Phage_integrase"/>
    <property type="match status" value="1"/>
</dbReference>
<dbReference type="PANTHER" id="PTHR30349">
    <property type="entry name" value="PHAGE INTEGRASE-RELATED"/>
    <property type="match status" value="1"/>
</dbReference>
<keyword evidence="3" id="KW-0233">DNA recombination</keyword>
<evidence type="ECO:0000256" key="1">
    <source>
        <dbReference type="ARBA" id="ARBA00008857"/>
    </source>
</evidence>
<dbReference type="GO" id="GO:0015074">
    <property type="term" value="P:DNA integration"/>
    <property type="evidence" value="ECO:0007669"/>
    <property type="project" value="InterPro"/>
</dbReference>
<evidence type="ECO:0000256" key="2">
    <source>
        <dbReference type="ARBA" id="ARBA00023125"/>
    </source>
</evidence>
<evidence type="ECO:0000259" key="4">
    <source>
        <dbReference type="PROSITE" id="PS51898"/>
    </source>
</evidence>
<dbReference type="InterPro" id="IPR013762">
    <property type="entry name" value="Integrase-like_cat_sf"/>
</dbReference>
<dbReference type="AlphaFoldDB" id="A0A6N7KSR0"/>
<reference evidence="5 6" key="1">
    <citation type="submission" date="2019-09" db="EMBL/GenBank/DDBJ databases">
        <title>Genome Sequences of Streptomyces kaniharaensis ATCC 21070.</title>
        <authorList>
            <person name="Zhu W."/>
            <person name="De Crecy-Lagard V."/>
            <person name="Richards N.G."/>
        </authorList>
    </citation>
    <scope>NUCLEOTIDE SEQUENCE [LARGE SCALE GENOMIC DNA]</scope>
    <source>
        <strain evidence="5 6">SF-557</strain>
    </source>
</reference>
<proteinExistence type="inferred from homology"/>
<comment type="caution">
    <text evidence="5">The sequence shown here is derived from an EMBL/GenBank/DDBJ whole genome shotgun (WGS) entry which is preliminary data.</text>
</comment>
<protein>
    <submittedName>
        <fullName evidence="5">Site-specific integrase</fullName>
    </submittedName>
</protein>
<dbReference type="Proteomes" id="UP000450000">
    <property type="component" value="Unassembled WGS sequence"/>
</dbReference>
<dbReference type="RefSeq" id="WP_153463236.1">
    <property type="nucleotide sequence ID" value="NZ_WBOF01000001.1"/>
</dbReference>
<dbReference type="Gene3D" id="1.10.150.130">
    <property type="match status" value="1"/>
</dbReference>
<evidence type="ECO:0000256" key="3">
    <source>
        <dbReference type="ARBA" id="ARBA00023172"/>
    </source>
</evidence>
<dbReference type="InterPro" id="IPR010998">
    <property type="entry name" value="Integrase_recombinase_N"/>
</dbReference>